<dbReference type="InterPro" id="IPR048469">
    <property type="entry name" value="YchJ-like_M"/>
</dbReference>
<reference evidence="2 3" key="1">
    <citation type="submission" date="2024-04" db="EMBL/GenBank/DDBJ databases">
        <title>Draft genome sequence of Sessilibacter corallicola NBRC 116591.</title>
        <authorList>
            <person name="Miyakawa T."/>
            <person name="Kusuya Y."/>
            <person name="Miura T."/>
        </authorList>
    </citation>
    <scope>NUCLEOTIDE SEQUENCE [LARGE SCALE GENOMIC DNA]</scope>
    <source>
        <strain evidence="2 3">KU-00831-HH</strain>
    </source>
</reference>
<organism evidence="2 3">
    <name type="scientific">Sessilibacter corallicola</name>
    <dbReference type="NCBI Taxonomy" id="2904075"/>
    <lineage>
        <taxon>Bacteria</taxon>
        <taxon>Pseudomonadati</taxon>
        <taxon>Pseudomonadota</taxon>
        <taxon>Gammaproteobacteria</taxon>
        <taxon>Cellvibrionales</taxon>
        <taxon>Cellvibrionaceae</taxon>
        <taxon>Sessilibacter</taxon>
    </lineage>
</organism>
<dbReference type="EMBL" id="BAABWN010000004">
    <property type="protein sequence ID" value="GAA6167582.1"/>
    <property type="molecule type" value="Genomic_DNA"/>
</dbReference>
<dbReference type="PANTHER" id="PTHR33747">
    <property type="entry name" value="UPF0225 PROTEIN SCO1677"/>
    <property type="match status" value="1"/>
</dbReference>
<dbReference type="Pfam" id="PF17775">
    <property type="entry name" value="YchJ_M-like"/>
    <property type="match status" value="1"/>
</dbReference>
<gene>
    <name evidence="2" type="ORF">NBRC116591_13920</name>
</gene>
<keyword evidence="3" id="KW-1185">Reference proteome</keyword>
<sequence length="173" mass="19643">MPNSDRQGGPNLCPCGNNASYEECCQPLHLRQKSAQTAEQLMRSRFCAFVKEQWQYLLDTAHPKETAPNAIEELKNWSTTKTWGMLKILKTRQGKTNNDTGEVEFVAFYQEPSASSGSEAKPILHQHHEYSHFEKIDSHWMFTQGIAQEPIKVNRNEPCPCNSGKKAKKCCLA</sequence>
<accession>A0ABQ0A7K7</accession>
<evidence type="ECO:0000259" key="1">
    <source>
        <dbReference type="Pfam" id="PF17775"/>
    </source>
</evidence>
<evidence type="ECO:0000313" key="3">
    <source>
        <dbReference type="Proteomes" id="UP001465153"/>
    </source>
</evidence>
<comment type="caution">
    <text evidence="2">The sequence shown here is derived from an EMBL/GenBank/DDBJ whole genome shotgun (WGS) entry which is preliminary data.</text>
</comment>
<feature type="domain" description="YchJ-like middle NTF2-like" evidence="1">
    <location>
        <begin position="37"/>
        <end position="145"/>
    </location>
</feature>
<protein>
    <submittedName>
        <fullName evidence="2">YchJ family protein</fullName>
    </submittedName>
</protein>
<dbReference type="Pfam" id="PF02810">
    <property type="entry name" value="SEC-C"/>
    <property type="match status" value="1"/>
</dbReference>
<name>A0ABQ0A7K7_9GAMM</name>
<proteinExistence type="predicted"/>
<evidence type="ECO:0000313" key="2">
    <source>
        <dbReference type="EMBL" id="GAA6167582.1"/>
    </source>
</evidence>
<dbReference type="InterPro" id="IPR032710">
    <property type="entry name" value="NTF2-like_dom_sf"/>
</dbReference>
<dbReference type="SUPFAM" id="SSF54427">
    <property type="entry name" value="NTF2-like"/>
    <property type="match status" value="1"/>
</dbReference>
<dbReference type="PANTHER" id="PTHR33747:SF1">
    <property type="entry name" value="ADENYLATE CYCLASE-ASSOCIATED CAP C-TERMINAL DOMAIN-CONTAINING PROTEIN"/>
    <property type="match status" value="1"/>
</dbReference>
<dbReference type="Proteomes" id="UP001465153">
    <property type="component" value="Unassembled WGS sequence"/>
</dbReference>
<dbReference type="SUPFAM" id="SSF103642">
    <property type="entry name" value="Sec-C motif"/>
    <property type="match status" value="1"/>
</dbReference>
<dbReference type="InterPro" id="IPR004027">
    <property type="entry name" value="SEC_C_motif"/>
</dbReference>
<dbReference type="Gene3D" id="3.10.450.50">
    <property type="match status" value="1"/>
</dbReference>
<dbReference type="RefSeq" id="WP_353302178.1">
    <property type="nucleotide sequence ID" value="NZ_BAABWN010000004.1"/>
</dbReference>